<keyword evidence="3 11" id="KW-0812">Transmembrane</keyword>
<dbReference type="PROSITE" id="PS51257">
    <property type="entry name" value="PROKAR_LIPOPROTEIN"/>
    <property type="match status" value="1"/>
</dbReference>
<dbReference type="Gene3D" id="1.10.3080.10">
    <property type="entry name" value="Clc chloride channel"/>
    <property type="match status" value="1"/>
</dbReference>
<dbReference type="Gene3D" id="3.10.580.10">
    <property type="entry name" value="CBS-domain"/>
    <property type="match status" value="1"/>
</dbReference>
<keyword evidence="10" id="KW-0129">CBS domain</keyword>
<evidence type="ECO:0000256" key="9">
    <source>
        <dbReference type="ARBA" id="ARBA00023303"/>
    </source>
</evidence>
<dbReference type="Pfam" id="PF00654">
    <property type="entry name" value="Voltage_CLC"/>
    <property type="match status" value="1"/>
</dbReference>
<feature type="domain" description="CBS" evidence="12">
    <location>
        <begin position="438"/>
        <end position="502"/>
    </location>
</feature>
<organism evidence="13 14">
    <name type="scientific">Gordoniibacillus kamchatkensis</name>
    <dbReference type="NCBI Taxonomy" id="1590651"/>
    <lineage>
        <taxon>Bacteria</taxon>
        <taxon>Bacillati</taxon>
        <taxon>Bacillota</taxon>
        <taxon>Bacilli</taxon>
        <taxon>Bacillales</taxon>
        <taxon>Paenibacillaceae</taxon>
        <taxon>Gordoniibacillus</taxon>
    </lineage>
</organism>
<sequence>MADFRFSARSLYIAALAAVVGASGACIAVVLQKMIGFFTNLFYFHRLSFSFVPPYPNALGLGAVFVPVAGGLLIGLMARYGSDKIRGHGIPEAMEAILNGKSVVSPKVAILKPISAAISIGSGGPFGSEGPIIMSGGSLGSVIGQFLHLTAGERKVLLLSGAAAGMSATFHAPIAAVFFAVELLAFEMRPRSIVPIAVASAIADFIRQYWMGTEPVFPSSAVPAGRMDIVAAALGLGVLGAGLAYILTKAIYGTEDWFEKLPIHWMWWPAMGGIVIALGGLADPRVLGVGYDSIGELVAGRFPMHFLLGFLLIKTAIWVVALGSGTSGGIMAPLLIIGGTVGDALAALVHAPDPGVWAIIGMAAVFSGVTRSPLTTVVFMLELTHDLPVLLPVLLACTVAAGLSALILPRSILTEKIARRGRHIARDYAVDPLDQVKVSQLELVPMLSFHEHETVAGALEKMRHAPDEYRYKGYPLVAGNGRLIGEVRRADLESLAKSGAAGNSPLSRYFAAAVPAVTPDHTFGDVCHIMLSTGQTRQYVVDEDGRSQGLLTRRSILESRRKQWEEENRRERYLHLFRWSSAARPVGKREPSAGGHVRS</sequence>
<name>A0ABR5AIY9_9BACL</name>
<evidence type="ECO:0000256" key="3">
    <source>
        <dbReference type="ARBA" id="ARBA00022692"/>
    </source>
</evidence>
<feature type="transmembrane region" description="Helical" evidence="11">
    <location>
        <begin position="264"/>
        <end position="282"/>
    </location>
</feature>
<keyword evidence="9" id="KW-0407">Ion channel</keyword>
<feature type="transmembrane region" description="Helical" evidence="11">
    <location>
        <begin position="393"/>
        <end position="413"/>
    </location>
</feature>
<keyword evidence="8" id="KW-0868">Chloride</keyword>
<evidence type="ECO:0000256" key="6">
    <source>
        <dbReference type="ARBA" id="ARBA00023136"/>
    </source>
</evidence>
<comment type="caution">
    <text evidence="13">The sequence shown here is derived from an EMBL/GenBank/DDBJ whole genome shotgun (WGS) entry which is preliminary data.</text>
</comment>
<keyword evidence="4 11" id="KW-1133">Transmembrane helix</keyword>
<dbReference type="PROSITE" id="PS51371">
    <property type="entry name" value="CBS"/>
    <property type="match status" value="2"/>
</dbReference>
<keyword evidence="5" id="KW-0406">Ion transport</keyword>
<dbReference type="InterPro" id="IPR001807">
    <property type="entry name" value="ClC"/>
</dbReference>
<feature type="transmembrane region" description="Helical" evidence="11">
    <location>
        <begin position="302"/>
        <end position="324"/>
    </location>
</feature>
<feature type="transmembrane region" description="Helical" evidence="11">
    <location>
        <begin position="12"/>
        <end position="38"/>
    </location>
</feature>
<dbReference type="Proteomes" id="UP000031967">
    <property type="component" value="Unassembled WGS sequence"/>
</dbReference>
<evidence type="ECO:0000313" key="13">
    <source>
        <dbReference type="EMBL" id="KIL40989.1"/>
    </source>
</evidence>
<gene>
    <name evidence="13" type="ORF">SD70_10255</name>
</gene>
<evidence type="ECO:0000256" key="11">
    <source>
        <dbReference type="SAM" id="Phobius"/>
    </source>
</evidence>
<protein>
    <recommendedName>
        <fullName evidence="12">CBS domain-containing protein</fullName>
    </recommendedName>
</protein>
<feature type="transmembrane region" description="Helical" evidence="11">
    <location>
        <begin position="356"/>
        <end position="381"/>
    </location>
</feature>
<keyword evidence="6 11" id="KW-0472">Membrane</keyword>
<evidence type="ECO:0000256" key="5">
    <source>
        <dbReference type="ARBA" id="ARBA00023065"/>
    </source>
</evidence>
<feature type="transmembrane region" description="Helical" evidence="11">
    <location>
        <begin position="58"/>
        <end position="78"/>
    </location>
</feature>
<dbReference type="SUPFAM" id="SSF54631">
    <property type="entry name" value="CBS-domain pair"/>
    <property type="match status" value="1"/>
</dbReference>
<dbReference type="EMBL" id="JXAK01000014">
    <property type="protein sequence ID" value="KIL40989.1"/>
    <property type="molecule type" value="Genomic_DNA"/>
</dbReference>
<keyword evidence="2" id="KW-0813">Transport</keyword>
<reference evidence="13 14" key="1">
    <citation type="submission" date="2014-12" db="EMBL/GenBank/DDBJ databases">
        <title>Draft genome sequence of Paenibacillus kamchatkensis strain B-2647.</title>
        <authorList>
            <person name="Karlyshev A.V."/>
            <person name="Kudryashova E.B."/>
        </authorList>
    </citation>
    <scope>NUCLEOTIDE SEQUENCE [LARGE SCALE GENOMIC DNA]</scope>
    <source>
        <strain evidence="13 14">VKM B-2647</strain>
    </source>
</reference>
<feature type="domain" description="CBS" evidence="12">
    <location>
        <begin position="506"/>
        <end position="566"/>
    </location>
</feature>
<evidence type="ECO:0000256" key="1">
    <source>
        <dbReference type="ARBA" id="ARBA00004141"/>
    </source>
</evidence>
<dbReference type="PRINTS" id="PR00762">
    <property type="entry name" value="CLCHANNEL"/>
</dbReference>
<keyword evidence="7" id="KW-0869">Chloride channel</keyword>
<dbReference type="InterPro" id="IPR000644">
    <property type="entry name" value="CBS_dom"/>
</dbReference>
<accession>A0ABR5AIY9</accession>
<dbReference type="PANTHER" id="PTHR43427">
    <property type="entry name" value="CHLORIDE CHANNEL PROTEIN CLC-E"/>
    <property type="match status" value="1"/>
</dbReference>
<evidence type="ECO:0000256" key="8">
    <source>
        <dbReference type="ARBA" id="ARBA00023214"/>
    </source>
</evidence>
<dbReference type="InterPro" id="IPR046342">
    <property type="entry name" value="CBS_dom_sf"/>
</dbReference>
<evidence type="ECO:0000256" key="10">
    <source>
        <dbReference type="PROSITE-ProRule" id="PRU00703"/>
    </source>
</evidence>
<evidence type="ECO:0000256" key="4">
    <source>
        <dbReference type="ARBA" id="ARBA00022989"/>
    </source>
</evidence>
<feature type="transmembrane region" description="Helical" evidence="11">
    <location>
        <begin position="230"/>
        <end position="252"/>
    </location>
</feature>
<dbReference type="SUPFAM" id="SSF81340">
    <property type="entry name" value="Clc chloride channel"/>
    <property type="match status" value="1"/>
</dbReference>
<dbReference type="CDD" id="cd00400">
    <property type="entry name" value="Voltage_gated_ClC"/>
    <property type="match status" value="1"/>
</dbReference>
<dbReference type="SMART" id="SM00116">
    <property type="entry name" value="CBS"/>
    <property type="match status" value="2"/>
</dbReference>
<dbReference type="InterPro" id="IPR014743">
    <property type="entry name" value="Cl-channel_core"/>
</dbReference>
<feature type="transmembrane region" description="Helical" evidence="11">
    <location>
        <begin position="330"/>
        <end position="349"/>
    </location>
</feature>
<evidence type="ECO:0000313" key="14">
    <source>
        <dbReference type="Proteomes" id="UP000031967"/>
    </source>
</evidence>
<evidence type="ECO:0000256" key="7">
    <source>
        <dbReference type="ARBA" id="ARBA00023173"/>
    </source>
</evidence>
<evidence type="ECO:0000256" key="2">
    <source>
        <dbReference type="ARBA" id="ARBA00022448"/>
    </source>
</evidence>
<dbReference type="Pfam" id="PF00571">
    <property type="entry name" value="CBS"/>
    <property type="match status" value="2"/>
</dbReference>
<feature type="transmembrane region" description="Helical" evidence="11">
    <location>
        <begin position="156"/>
        <end position="181"/>
    </location>
</feature>
<evidence type="ECO:0000259" key="12">
    <source>
        <dbReference type="PROSITE" id="PS51371"/>
    </source>
</evidence>
<dbReference type="InterPro" id="IPR050368">
    <property type="entry name" value="ClC-type_chloride_channel"/>
</dbReference>
<comment type="subcellular location">
    <subcellularLocation>
        <location evidence="1">Membrane</location>
        <topology evidence="1">Multi-pass membrane protein</topology>
    </subcellularLocation>
</comment>
<dbReference type="CDD" id="cd02205">
    <property type="entry name" value="CBS_pair_SF"/>
    <property type="match status" value="1"/>
</dbReference>
<proteinExistence type="predicted"/>
<dbReference type="PANTHER" id="PTHR43427:SF6">
    <property type="entry name" value="CHLORIDE CHANNEL PROTEIN CLC-E"/>
    <property type="match status" value="1"/>
</dbReference>
<keyword evidence="14" id="KW-1185">Reference proteome</keyword>